<keyword evidence="3 8" id="KW-0863">Zinc-finger</keyword>
<dbReference type="AlphaFoldDB" id="A0A814LV83"/>
<evidence type="ECO:0000256" key="7">
    <source>
        <dbReference type="ARBA" id="ARBA00023242"/>
    </source>
</evidence>
<dbReference type="Proteomes" id="UP000663829">
    <property type="component" value="Unassembled WGS sequence"/>
</dbReference>
<dbReference type="Proteomes" id="UP000677228">
    <property type="component" value="Unassembled WGS sequence"/>
</dbReference>
<comment type="caution">
    <text evidence="12">The sequence shown here is derived from an EMBL/GenBank/DDBJ whole genome shotgun (WGS) entry which is preliminary data.</text>
</comment>
<feature type="domain" description="BED-type" evidence="10">
    <location>
        <begin position="48"/>
        <end position="101"/>
    </location>
</feature>
<dbReference type="Pfam" id="PF02892">
    <property type="entry name" value="zf-BED"/>
    <property type="match status" value="1"/>
</dbReference>
<dbReference type="GO" id="GO:0008270">
    <property type="term" value="F:zinc ion binding"/>
    <property type="evidence" value="ECO:0007669"/>
    <property type="project" value="UniProtKB-KW"/>
</dbReference>
<feature type="region of interest" description="Disordered" evidence="9">
    <location>
        <begin position="1"/>
        <end position="43"/>
    </location>
</feature>
<dbReference type="Proteomes" id="UP000681722">
    <property type="component" value="Unassembled WGS sequence"/>
</dbReference>
<name>A0A814LV83_9BILA</name>
<dbReference type="GO" id="GO:0005634">
    <property type="term" value="C:nucleus"/>
    <property type="evidence" value="ECO:0007669"/>
    <property type="project" value="UniProtKB-SubCell"/>
</dbReference>
<feature type="compositionally biased region" description="Low complexity" evidence="9">
    <location>
        <begin position="22"/>
        <end position="39"/>
    </location>
</feature>
<keyword evidence="15" id="KW-1185">Reference proteome</keyword>
<dbReference type="PROSITE" id="PS50808">
    <property type="entry name" value="ZF_BED"/>
    <property type="match status" value="1"/>
</dbReference>
<evidence type="ECO:0000256" key="3">
    <source>
        <dbReference type="ARBA" id="ARBA00022771"/>
    </source>
</evidence>
<gene>
    <name evidence="12" type="ORF">GPM918_LOCUS17254</name>
    <name evidence="11" type="ORF">OVA965_LOCUS4513</name>
    <name evidence="14" type="ORF">SRO942_LOCUS17255</name>
    <name evidence="13" type="ORF">TMI583_LOCUS4511</name>
</gene>
<keyword evidence="6" id="KW-0804">Transcription</keyword>
<dbReference type="Proteomes" id="UP000682733">
    <property type="component" value="Unassembled WGS sequence"/>
</dbReference>
<evidence type="ECO:0000313" key="11">
    <source>
        <dbReference type="EMBL" id="CAF0798414.1"/>
    </source>
</evidence>
<dbReference type="GO" id="GO:0009791">
    <property type="term" value="P:post-embryonic development"/>
    <property type="evidence" value="ECO:0007669"/>
    <property type="project" value="UniProtKB-ARBA"/>
</dbReference>
<comment type="subcellular location">
    <subcellularLocation>
        <location evidence="1">Nucleus</location>
    </subcellularLocation>
</comment>
<evidence type="ECO:0000256" key="5">
    <source>
        <dbReference type="ARBA" id="ARBA00023015"/>
    </source>
</evidence>
<evidence type="ECO:0000313" key="12">
    <source>
        <dbReference type="EMBL" id="CAF1070606.1"/>
    </source>
</evidence>
<evidence type="ECO:0000259" key="10">
    <source>
        <dbReference type="PROSITE" id="PS50808"/>
    </source>
</evidence>
<keyword evidence="4" id="KW-0862">Zinc</keyword>
<evidence type="ECO:0000313" key="14">
    <source>
        <dbReference type="EMBL" id="CAF3837769.1"/>
    </source>
</evidence>
<evidence type="ECO:0000256" key="2">
    <source>
        <dbReference type="ARBA" id="ARBA00022723"/>
    </source>
</evidence>
<dbReference type="EMBL" id="CAJNOQ010004699">
    <property type="protein sequence ID" value="CAF1070606.1"/>
    <property type="molecule type" value="Genomic_DNA"/>
</dbReference>
<evidence type="ECO:0000256" key="8">
    <source>
        <dbReference type="PROSITE-ProRule" id="PRU00027"/>
    </source>
</evidence>
<dbReference type="GO" id="GO:0003677">
    <property type="term" value="F:DNA binding"/>
    <property type="evidence" value="ECO:0007669"/>
    <property type="project" value="InterPro"/>
</dbReference>
<evidence type="ECO:0000313" key="13">
    <source>
        <dbReference type="EMBL" id="CAF3581608.1"/>
    </source>
</evidence>
<evidence type="ECO:0000256" key="9">
    <source>
        <dbReference type="SAM" id="MobiDB-lite"/>
    </source>
</evidence>
<evidence type="ECO:0000313" key="15">
    <source>
        <dbReference type="Proteomes" id="UP000663829"/>
    </source>
</evidence>
<dbReference type="PANTHER" id="PTHR46481:SF10">
    <property type="entry name" value="ZINC FINGER BED DOMAIN-CONTAINING PROTEIN 39"/>
    <property type="match status" value="1"/>
</dbReference>
<dbReference type="EMBL" id="CAJNOK010001190">
    <property type="protein sequence ID" value="CAF0798414.1"/>
    <property type="molecule type" value="Genomic_DNA"/>
</dbReference>
<dbReference type="InterPro" id="IPR036236">
    <property type="entry name" value="Znf_C2H2_sf"/>
</dbReference>
<dbReference type="InterPro" id="IPR052035">
    <property type="entry name" value="ZnF_BED_domain_contain"/>
</dbReference>
<dbReference type="SUPFAM" id="SSF57667">
    <property type="entry name" value="beta-beta-alpha zinc fingers"/>
    <property type="match status" value="1"/>
</dbReference>
<dbReference type="OrthoDB" id="1607513at2759"/>
<organism evidence="12 15">
    <name type="scientific">Didymodactylos carnosus</name>
    <dbReference type="NCBI Taxonomy" id="1234261"/>
    <lineage>
        <taxon>Eukaryota</taxon>
        <taxon>Metazoa</taxon>
        <taxon>Spiralia</taxon>
        <taxon>Gnathifera</taxon>
        <taxon>Rotifera</taxon>
        <taxon>Eurotatoria</taxon>
        <taxon>Bdelloidea</taxon>
        <taxon>Philodinida</taxon>
        <taxon>Philodinidae</taxon>
        <taxon>Didymodactylos</taxon>
    </lineage>
</organism>
<dbReference type="EMBL" id="CAJOBA010001190">
    <property type="protein sequence ID" value="CAF3581608.1"/>
    <property type="molecule type" value="Genomic_DNA"/>
</dbReference>
<protein>
    <recommendedName>
        <fullName evidence="10">BED-type domain-containing protein</fullName>
    </recommendedName>
</protein>
<proteinExistence type="predicted"/>
<reference evidence="12" key="1">
    <citation type="submission" date="2021-02" db="EMBL/GenBank/DDBJ databases">
        <authorList>
            <person name="Nowell W R."/>
        </authorList>
    </citation>
    <scope>NUCLEOTIDE SEQUENCE</scope>
</reference>
<dbReference type="PANTHER" id="PTHR46481">
    <property type="entry name" value="ZINC FINGER BED DOMAIN-CONTAINING PROTEIN 4"/>
    <property type="match status" value="1"/>
</dbReference>
<evidence type="ECO:0000256" key="6">
    <source>
        <dbReference type="ARBA" id="ARBA00023163"/>
    </source>
</evidence>
<dbReference type="EMBL" id="CAJOBC010004701">
    <property type="protein sequence ID" value="CAF3837769.1"/>
    <property type="molecule type" value="Genomic_DNA"/>
</dbReference>
<keyword evidence="2" id="KW-0479">Metal-binding</keyword>
<evidence type="ECO:0000256" key="4">
    <source>
        <dbReference type="ARBA" id="ARBA00022833"/>
    </source>
</evidence>
<sequence>MSLLEERAIPASPSLSIPPSPSSTTTSNTSISFTPNSSTATQRKTVRAKRSHVWRYFKSNNDNTSNTTCVLCSTVINRQSTSTSNLFHHLEQSHIHEYQCIMKIMKSSRSSSIPRLRLDSQRDEDLIRLAADLLIRDLLPLSIVESPQLQAIFHQAEPSFDLPK</sequence>
<keyword evidence="7" id="KW-0539">Nucleus</keyword>
<evidence type="ECO:0000256" key="1">
    <source>
        <dbReference type="ARBA" id="ARBA00004123"/>
    </source>
</evidence>
<keyword evidence="5" id="KW-0805">Transcription regulation</keyword>
<dbReference type="InterPro" id="IPR003656">
    <property type="entry name" value="Znf_BED"/>
</dbReference>
<accession>A0A814LV83</accession>